<feature type="region of interest" description="Disordered" evidence="8">
    <location>
        <begin position="654"/>
        <end position="673"/>
    </location>
</feature>
<dbReference type="PROSITE" id="PS01359">
    <property type="entry name" value="ZF_PHD_1"/>
    <property type="match status" value="1"/>
</dbReference>
<feature type="compositionally biased region" description="Basic residues" evidence="8">
    <location>
        <begin position="1467"/>
        <end position="1476"/>
    </location>
</feature>
<feature type="compositionally biased region" description="Low complexity" evidence="8">
    <location>
        <begin position="1479"/>
        <end position="1525"/>
    </location>
</feature>
<dbReference type="CDD" id="cd15505">
    <property type="entry name" value="PHD_ING"/>
    <property type="match status" value="1"/>
</dbReference>
<feature type="region of interest" description="Disordered" evidence="8">
    <location>
        <begin position="749"/>
        <end position="770"/>
    </location>
</feature>
<dbReference type="InterPro" id="IPR013083">
    <property type="entry name" value="Znf_RING/FYVE/PHD"/>
</dbReference>
<dbReference type="EMBL" id="AP028916">
    <property type="protein sequence ID" value="BES97620.1"/>
    <property type="molecule type" value="Genomic_DNA"/>
</dbReference>
<feature type="compositionally biased region" description="Basic residues" evidence="8">
    <location>
        <begin position="692"/>
        <end position="716"/>
    </location>
</feature>
<proteinExistence type="predicted"/>
<feature type="compositionally biased region" description="Basic and acidic residues" evidence="8">
    <location>
        <begin position="545"/>
        <end position="557"/>
    </location>
</feature>
<feature type="region of interest" description="Disordered" evidence="8">
    <location>
        <begin position="684"/>
        <end position="716"/>
    </location>
</feature>
<feature type="compositionally biased region" description="Polar residues" evidence="8">
    <location>
        <begin position="473"/>
        <end position="493"/>
    </location>
</feature>
<evidence type="ECO:0000256" key="3">
    <source>
        <dbReference type="ARBA" id="ARBA00022737"/>
    </source>
</evidence>
<feature type="region of interest" description="Disordered" evidence="8">
    <location>
        <begin position="188"/>
        <end position="241"/>
    </location>
</feature>
<keyword evidence="12" id="KW-1185">Reference proteome</keyword>
<feature type="compositionally biased region" description="Basic and acidic residues" evidence="8">
    <location>
        <begin position="1546"/>
        <end position="1565"/>
    </location>
</feature>
<evidence type="ECO:0000256" key="2">
    <source>
        <dbReference type="ARBA" id="ARBA00022723"/>
    </source>
</evidence>
<feature type="domain" description="C2H2-type" evidence="10">
    <location>
        <begin position="1137"/>
        <end position="1164"/>
    </location>
</feature>
<dbReference type="PROSITE" id="PS50157">
    <property type="entry name" value="ZINC_FINGER_C2H2_2"/>
    <property type="match status" value="3"/>
</dbReference>
<dbReference type="PROSITE" id="PS50016">
    <property type="entry name" value="ZF_PHD_2"/>
    <property type="match status" value="1"/>
</dbReference>
<dbReference type="SUPFAM" id="SSF57903">
    <property type="entry name" value="FYVE/PHD zinc finger"/>
    <property type="match status" value="1"/>
</dbReference>
<evidence type="ECO:0000259" key="10">
    <source>
        <dbReference type="PROSITE" id="PS50157"/>
    </source>
</evidence>
<accession>A0ABN7B352</accession>
<feature type="compositionally biased region" description="Basic and acidic residues" evidence="8">
    <location>
        <begin position="1450"/>
        <end position="1466"/>
    </location>
</feature>
<dbReference type="InterPro" id="IPR001965">
    <property type="entry name" value="Znf_PHD"/>
</dbReference>
<feature type="region of interest" description="Disordered" evidence="8">
    <location>
        <begin position="1214"/>
        <end position="1298"/>
    </location>
</feature>
<keyword evidence="4 7" id="KW-0863">Zinc-finger</keyword>
<dbReference type="Gene3D" id="3.30.40.10">
    <property type="entry name" value="Zinc/RING finger domain, C3HC4 (zinc finger)"/>
    <property type="match status" value="1"/>
</dbReference>
<feature type="compositionally biased region" description="Acidic residues" evidence="8">
    <location>
        <begin position="34"/>
        <end position="43"/>
    </location>
</feature>
<sequence>METGEEVSSTSEDVKPEKPSLLEASLKSPAQPEQEADDSELAEIDDKQPTEDVGVIKVNGDLNCDDQIRPKTAGSHGDNESISSCETHGLDVADSSVTSSETAEKHAKQQKTARGDVQVVASSKPASAALSSRASDFSLGKAEKKQERSETTKKELSLVEKLALNSSITILRKETKLDPQKIETVPEGRVLRLRPIPKPDLPKPSPKSTSRVVEKSSSKLNPSLRSSDKPAKGLKRKHDETEIDLSDKQMVTRFQYRGFKKSCNAPDPVNKSIIKFNPFNQACRGECHDPSQASMVCSNVDCSSLQPEYAQYLGLQPLVKFKCSNCGMSTFQTMSALNAHKVGCMRNEGVGSKSPTLPGSPSTLDLAGASVSERKSTNIKLTRKVFLCSACGTYYELWNLFLHMREAHKRYICLLCLGMSSSPEKLADHLKQKHGDVEENDPNATNLPSVYYLLCTSCDKIFSEEDSHKNHDCSNSITPSAKTPVVSSETQTIELPKPNPEGVPNSTAIAKPPLKKVIVKKSAKQLLVKKETLQKMDVQSAPAETSKEPRRPDELVQLKEPSPETDAPRDLQEVTPEDSVSGMDAEKPEEINHPTSASNAQCAALREANDSPEELPREENVSSKTGNDGTAPTEQPAVSIAPTEVSESVAPQEVAFAPALSEPAEQPPASISIADYPILGQQLAAPLQQAKPKNKRGKKTGGRRKKPLTFNARRKKLKVIPPPPQMEVNSSGLLPNPLNLLLSLNSNAPASTEDVAPSIAEPPKESHTQQPLDFVNTNKITLPPNIFKLKLKPDIDSEMDSDDSQKLSLVVDESANNSDSETKSVDRKEAFDTDSNISAPSAPAVDPAVEVIPGSGLVFASEDIQPMALTLDDRIENVSIQSVLKECVRTSCYSCNYCRHAHKIAVNGKYLALHLLSEHRYLPVKNEQPEDFVNKVKDSLDVLENMYFNCETYDSTDPSIHVPYDQDTTFDCFQCNFAFASHKDLFAHKRKYHSKPLLLCIMCKTNFLSYSEILCHLCPGHYTEEIMFHNVNISFRCCFCRKESIPSSFRLMVHLRKIHHTCDICLEGCSDQQKLSTHLWKHKVTHCCLRCGISYASKPDITKHLFWKHGHESVRCKKCLQKKWPHVYHFCIPPTSFICDECSETFSKAVALKVHKRLHTLESPYACTECKKKFISRKLLDRHEQRHRSIELGENPENESNNDDNLKEEIINVTDLVDSKDEAADEESADNKDNVKEKYHKKHKKDRKEKVIDPYDLPPLNLSSDSDSSDEDDKKCDSTDMPDNRVKLENSSSCGDDNTLSTSDVIADAVNLPVLPDLTSTLGAEALKDHLQVGDSMPSVPDPEIKLEDVPVVPDTEQKNVEDVLANTKEATKHAEGIWENFYKTNPQNLNLPYPLCAMKSEVAYGIIMGDHDYCVPVKSDPIIKDDLPTGPNLEAALSDDKMDEVNIHPAVNEEEKNATPVDEKKKGRSPKKRLRTPNGNDGNSSSSSDSSSESDSSSCTCGSNCSCSSSSSNSSSSSSDSDSSGGEDKAKQEKKRKRKERKAKLKAEQEGPQEETIKEEDKVEQLIPSVEEEKLPPAPVDPPIQESELETDESSTDEEFYDPQPGKIANQIIAEKRNQLILSVGPPVVNNTLVEAPVSSPRPPDAVVPLPAPTPSVKRKPRSKEGRRRKRVPPKAKINVQTEVPNFAPRLPPQESQSYDLPVSNNVGAPTRLYPSFDTQVPSVYHPTPPASTTYQHAMPASLPNVYPSAALAPPAYPNAASGSPAYFQNSPAVSTPAGHTFHDTTSSADDRSRSSKRGRKPNKFYGYSSGEEDEGKAVQNKWRRTQDLTPTTSRPQPPPQQLTPKIQLTLPKPPTPKHSILKQTVPKQVIRKPTYHKPPKTPKVTFTSPPAPPQPSIAPLPQQPPATLPQQEPPGDGEARATLGRPPPPYVPPGPYPQPSTAPQNPSSSAVQKDVYCYCRCPYDEVSEMIACDDENCTIEWFHFECVGILVPPQGQWFCPGCRKRRNLPN</sequence>
<dbReference type="InterPro" id="IPR011011">
    <property type="entry name" value="Znf_FYVE_PHD"/>
</dbReference>
<feature type="region of interest" description="Disordered" evidence="8">
    <location>
        <begin position="536"/>
        <end position="649"/>
    </location>
</feature>
<reference evidence="11 12" key="1">
    <citation type="submission" date="2023-09" db="EMBL/GenBank/DDBJ databases">
        <title>Nesidiocoris tenuis whole genome shotgun sequence.</title>
        <authorList>
            <person name="Shibata T."/>
            <person name="Shimoda M."/>
            <person name="Kobayashi T."/>
            <person name="Uehara T."/>
        </authorList>
    </citation>
    <scope>NUCLEOTIDE SEQUENCE [LARGE SCALE GENOMIC DNA]</scope>
    <source>
        <strain evidence="11 12">Japan</strain>
    </source>
</reference>
<dbReference type="SMART" id="SM00249">
    <property type="entry name" value="PHD"/>
    <property type="match status" value="1"/>
</dbReference>
<dbReference type="InterPro" id="IPR036236">
    <property type="entry name" value="Znf_C2H2_sf"/>
</dbReference>
<feature type="compositionally biased region" description="Polar residues" evidence="8">
    <location>
        <begin position="1"/>
        <end position="11"/>
    </location>
</feature>
<dbReference type="Gene3D" id="3.30.160.60">
    <property type="entry name" value="Classic Zinc Finger"/>
    <property type="match status" value="1"/>
</dbReference>
<dbReference type="PROSITE" id="PS00028">
    <property type="entry name" value="ZINC_FINGER_C2H2_1"/>
    <property type="match status" value="4"/>
</dbReference>
<feature type="compositionally biased region" description="Pro residues" evidence="8">
    <location>
        <begin position="1641"/>
        <end position="1655"/>
    </location>
</feature>
<comment type="subcellular location">
    <subcellularLocation>
        <location evidence="1">Nucleus</location>
    </subcellularLocation>
</comment>
<feature type="compositionally biased region" description="Polar residues" evidence="8">
    <location>
        <begin position="1289"/>
        <end position="1298"/>
    </location>
</feature>
<feature type="domain" description="C2H2-type" evidence="10">
    <location>
        <begin position="1165"/>
        <end position="1196"/>
    </location>
</feature>
<feature type="compositionally biased region" description="Basic residues" evidence="8">
    <location>
        <begin position="1238"/>
        <end position="1247"/>
    </location>
</feature>
<dbReference type="PANTHER" id="PTHR24406">
    <property type="entry name" value="TRANSCRIPTIONAL REPRESSOR CTCFL-RELATED"/>
    <property type="match status" value="1"/>
</dbReference>
<keyword evidence="6" id="KW-0539">Nucleus</keyword>
<protein>
    <submittedName>
        <fullName evidence="11">Uncharacterized protein</fullName>
    </submittedName>
</protein>
<evidence type="ECO:0000256" key="8">
    <source>
        <dbReference type="SAM" id="MobiDB-lite"/>
    </source>
</evidence>
<feature type="compositionally biased region" description="Basic residues" evidence="8">
    <location>
        <begin position="1658"/>
        <end position="1675"/>
    </location>
</feature>
<keyword evidence="3" id="KW-0677">Repeat</keyword>
<dbReference type="Proteomes" id="UP001307889">
    <property type="component" value="Chromosome 8"/>
</dbReference>
<feature type="domain" description="PHD-type" evidence="9">
    <location>
        <begin position="1956"/>
        <end position="2007"/>
    </location>
</feature>
<evidence type="ECO:0000256" key="4">
    <source>
        <dbReference type="ARBA" id="ARBA00022771"/>
    </source>
</evidence>
<feature type="region of interest" description="Disordered" evidence="8">
    <location>
        <begin position="1772"/>
        <end position="1950"/>
    </location>
</feature>
<keyword evidence="5" id="KW-0862">Zinc</keyword>
<evidence type="ECO:0000256" key="7">
    <source>
        <dbReference type="PROSITE-ProRule" id="PRU00042"/>
    </source>
</evidence>
<feature type="compositionally biased region" description="Pro residues" evidence="8">
    <location>
        <begin position="1927"/>
        <end position="1942"/>
    </location>
</feature>
<gene>
    <name evidence="11" type="ORF">NTJ_10434</name>
</gene>
<dbReference type="InterPro" id="IPR050888">
    <property type="entry name" value="ZnF_C2H2-type_TF"/>
</dbReference>
<feature type="region of interest" description="Disordered" evidence="8">
    <location>
        <begin position="1636"/>
        <end position="1682"/>
    </location>
</feature>
<dbReference type="SMART" id="SM00355">
    <property type="entry name" value="ZnF_C2H2"/>
    <property type="match status" value="11"/>
</dbReference>
<feature type="region of interest" description="Disordered" evidence="8">
    <location>
        <begin position="468"/>
        <end position="508"/>
    </location>
</feature>
<dbReference type="InterPro" id="IPR019786">
    <property type="entry name" value="Zinc_finger_PHD-type_CS"/>
</dbReference>
<feature type="compositionally biased region" description="Basic residues" evidence="8">
    <location>
        <begin position="1533"/>
        <end position="1545"/>
    </location>
</feature>
<dbReference type="InterPro" id="IPR013087">
    <property type="entry name" value="Znf_C2H2_type"/>
</dbReference>
<feature type="region of interest" description="Disordered" evidence="8">
    <location>
        <begin position="1"/>
        <end position="155"/>
    </location>
</feature>
<feature type="domain" description="C2H2-type" evidence="10">
    <location>
        <begin position="970"/>
        <end position="994"/>
    </location>
</feature>
<feature type="compositionally biased region" description="Acidic residues" evidence="8">
    <location>
        <begin position="1588"/>
        <end position="1602"/>
    </location>
</feature>
<feature type="compositionally biased region" description="Polar residues" evidence="8">
    <location>
        <begin position="622"/>
        <end position="633"/>
    </location>
</feature>
<feature type="region of interest" description="Disordered" evidence="8">
    <location>
        <begin position="797"/>
        <end position="843"/>
    </location>
</feature>
<evidence type="ECO:0000256" key="1">
    <source>
        <dbReference type="ARBA" id="ARBA00004123"/>
    </source>
</evidence>
<feature type="compositionally biased region" description="Pro residues" evidence="8">
    <location>
        <begin position="196"/>
        <end position="205"/>
    </location>
</feature>
<evidence type="ECO:0000313" key="12">
    <source>
        <dbReference type="Proteomes" id="UP001307889"/>
    </source>
</evidence>
<dbReference type="SUPFAM" id="SSF57667">
    <property type="entry name" value="beta-beta-alpha zinc fingers"/>
    <property type="match status" value="1"/>
</dbReference>
<feature type="compositionally biased region" description="Basic and acidic residues" evidence="8">
    <location>
        <begin position="820"/>
        <end position="831"/>
    </location>
</feature>
<feature type="compositionally biased region" description="Low complexity" evidence="8">
    <location>
        <begin position="121"/>
        <end position="138"/>
    </location>
</feature>
<organism evidence="11 12">
    <name type="scientific">Nesidiocoris tenuis</name>
    <dbReference type="NCBI Taxonomy" id="355587"/>
    <lineage>
        <taxon>Eukaryota</taxon>
        <taxon>Metazoa</taxon>
        <taxon>Ecdysozoa</taxon>
        <taxon>Arthropoda</taxon>
        <taxon>Hexapoda</taxon>
        <taxon>Insecta</taxon>
        <taxon>Pterygota</taxon>
        <taxon>Neoptera</taxon>
        <taxon>Paraneoptera</taxon>
        <taxon>Hemiptera</taxon>
        <taxon>Heteroptera</taxon>
        <taxon>Panheteroptera</taxon>
        <taxon>Cimicomorpha</taxon>
        <taxon>Miridae</taxon>
        <taxon>Dicyphina</taxon>
        <taxon>Nesidiocoris</taxon>
    </lineage>
</organism>
<feature type="compositionally biased region" description="Basic and acidic residues" evidence="8">
    <location>
        <begin position="141"/>
        <end position="155"/>
    </location>
</feature>
<feature type="compositionally biased region" description="Basic residues" evidence="8">
    <location>
        <begin position="1871"/>
        <end position="1882"/>
    </location>
</feature>
<keyword evidence="2" id="KW-0479">Metal-binding</keyword>
<feature type="region of interest" description="Disordered" evidence="8">
    <location>
        <begin position="1450"/>
        <end position="1605"/>
    </location>
</feature>
<feature type="compositionally biased region" description="Pro residues" evidence="8">
    <location>
        <begin position="1891"/>
        <end position="1909"/>
    </location>
</feature>
<name>A0ABN7B352_9HEMI</name>
<evidence type="ECO:0000313" key="11">
    <source>
        <dbReference type="EMBL" id="BES97620.1"/>
    </source>
</evidence>
<evidence type="ECO:0000259" key="9">
    <source>
        <dbReference type="PROSITE" id="PS50016"/>
    </source>
</evidence>
<dbReference type="InterPro" id="IPR019787">
    <property type="entry name" value="Znf_PHD-finger"/>
</dbReference>
<feature type="compositionally biased region" description="Basic and acidic residues" evidence="8">
    <location>
        <begin position="1272"/>
        <end position="1288"/>
    </location>
</feature>
<evidence type="ECO:0000256" key="5">
    <source>
        <dbReference type="ARBA" id="ARBA00022833"/>
    </source>
</evidence>
<evidence type="ECO:0000256" key="6">
    <source>
        <dbReference type="ARBA" id="ARBA00023242"/>
    </source>
</evidence>